<protein>
    <submittedName>
        <fullName evidence="3">Isochorismatase hydrolase</fullName>
    </submittedName>
</protein>
<name>F3Z363_DESAF</name>
<dbReference type="InterPro" id="IPR050272">
    <property type="entry name" value="Isochorismatase-like_hydrls"/>
</dbReference>
<evidence type="ECO:0000313" key="4">
    <source>
        <dbReference type="Proteomes" id="UP000007844"/>
    </source>
</evidence>
<dbReference type="AlphaFoldDB" id="F3Z363"/>
<evidence type="ECO:0000256" key="1">
    <source>
        <dbReference type="ARBA" id="ARBA00022801"/>
    </source>
</evidence>
<keyword evidence="4" id="KW-1185">Reference proteome</keyword>
<dbReference type="GO" id="GO:0016787">
    <property type="term" value="F:hydrolase activity"/>
    <property type="evidence" value="ECO:0007669"/>
    <property type="project" value="UniProtKB-KW"/>
</dbReference>
<accession>F3Z363</accession>
<dbReference type="EMBL" id="CP003221">
    <property type="protein sequence ID" value="EGJ50307.1"/>
    <property type="molecule type" value="Genomic_DNA"/>
</dbReference>
<organism evidence="3 4">
    <name type="scientific">Desulfocurvibacter africanus subsp. africanus str. Walvis Bay</name>
    <dbReference type="NCBI Taxonomy" id="690850"/>
    <lineage>
        <taxon>Bacteria</taxon>
        <taxon>Pseudomonadati</taxon>
        <taxon>Thermodesulfobacteriota</taxon>
        <taxon>Desulfovibrionia</taxon>
        <taxon>Desulfovibrionales</taxon>
        <taxon>Desulfovibrionaceae</taxon>
        <taxon>Desulfocurvibacter</taxon>
    </lineage>
</organism>
<evidence type="ECO:0000313" key="3">
    <source>
        <dbReference type="EMBL" id="EGJ50307.1"/>
    </source>
</evidence>
<evidence type="ECO:0000259" key="2">
    <source>
        <dbReference type="Pfam" id="PF00857"/>
    </source>
</evidence>
<dbReference type="Pfam" id="PF00857">
    <property type="entry name" value="Isochorismatase"/>
    <property type="match status" value="1"/>
</dbReference>
<proteinExistence type="predicted"/>
<dbReference type="CDD" id="cd00431">
    <property type="entry name" value="cysteine_hydrolases"/>
    <property type="match status" value="1"/>
</dbReference>
<reference evidence="3 4" key="1">
    <citation type="journal article" date="2011" name="J. Bacteriol.">
        <title>Genome sequence of the mercury-methylating and pleomorphic Desulfovibrio africanus Strain Walvis Bay.</title>
        <authorList>
            <person name="Brown S.D."/>
            <person name="Wall J.D."/>
            <person name="Kucken A.M."/>
            <person name="Gilmour C.C."/>
            <person name="Podar M."/>
            <person name="Brandt C.C."/>
            <person name="Teshima H."/>
            <person name="Detter J.C."/>
            <person name="Han C.S."/>
            <person name="Land M.L."/>
            <person name="Lucas S."/>
            <person name="Han J."/>
            <person name="Pennacchio L."/>
            <person name="Nolan M."/>
            <person name="Pitluck S."/>
            <person name="Woyke T."/>
            <person name="Goodwin L."/>
            <person name="Palumbo A.V."/>
            <person name="Elias D.A."/>
        </authorList>
    </citation>
    <scope>NUCLEOTIDE SEQUENCE [LARGE SCALE GENOMIC DNA]</scope>
    <source>
        <strain evidence="3 4">Walvis Bay</strain>
    </source>
</reference>
<dbReference type="SUPFAM" id="SSF52499">
    <property type="entry name" value="Isochorismatase-like hydrolases"/>
    <property type="match status" value="1"/>
</dbReference>
<dbReference type="eggNOG" id="COG1335">
    <property type="taxonomic scope" value="Bacteria"/>
</dbReference>
<dbReference type="STRING" id="690850.Desaf_1978"/>
<keyword evidence="1 3" id="KW-0378">Hydrolase</keyword>
<feature type="domain" description="Isochorismatase-like" evidence="2">
    <location>
        <begin position="4"/>
        <end position="174"/>
    </location>
</feature>
<dbReference type="InterPro" id="IPR036380">
    <property type="entry name" value="Isochorismatase-like_sf"/>
</dbReference>
<dbReference type="Proteomes" id="UP000007844">
    <property type="component" value="Chromosome"/>
</dbReference>
<dbReference type="Gene3D" id="3.40.50.850">
    <property type="entry name" value="Isochorismatase-like"/>
    <property type="match status" value="1"/>
</dbReference>
<dbReference type="HOGENOM" id="CLU_068979_8_4_7"/>
<dbReference type="RefSeq" id="WP_014260058.1">
    <property type="nucleotide sequence ID" value="NC_016629.1"/>
</dbReference>
<dbReference type="KEGG" id="daf:Desaf_1978"/>
<dbReference type="PANTHER" id="PTHR43540">
    <property type="entry name" value="PEROXYUREIDOACRYLATE/UREIDOACRYLATE AMIDOHYDROLASE-RELATED"/>
    <property type="match status" value="1"/>
</dbReference>
<dbReference type="PANTHER" id="PTHR43540:SF6">
    <property type="entry name" value="ISOCHORISMATASE-LIKE DOMAIN-CONTAINING PROTEIN"/>
    <property type="match status" value="1"/>
</dbReference>
<dbReference type="InterPro" id="IPR000868">
    <property type="entry name" value="Isochorismatase-like_dom"/>
</dbReference>
<sequence length="188" mass="20409">MKPALLIIDMLVDFVHEDGALHVPGAQEAIPVIRKVHDTLRERGVPILYLCDAHSLDDPEMADWPPHAIQGTKGAEIISSLEPAPDDLVIQKTHIRGFDEPEVAEKIEELEADYLIITGVATEYCVKETALQARKHGLAVTIVTDGVAGVERNTGDIEGAVKELRLAGVQFLSSKELLGDLEGRVHAA</sequence>
<gene>
    <name evidence="3" type="ORF">Desaf_1978</name>
</gene>